<dbReference type="PATRIC" id="fig|1618357.3.peg.122"/>
<proteinExistence type="inferred from homology"/>
<accession>A0A0G1RHS3</accession>
<dbReference type="InterPro" id="IPR018274">
    <property type="entry name" value="PEP_util_AS"/>
</dbReference>
<sequence>MADLGYLISKLENGDWFGGGTWEFDWYLDLIFLEEMAYGTKPIQMSYEQPIIGDEFLKWSGEEQLRIKYKYFFNNKEAVLDLIESQKRILNKAGQEIAHLENMDLNYKRYRTVQGELSQLMASVSVIFDWVISNQVSILTEKYKADLQDVTNYVTAMSAKTVLNESNNKLIGFFNDNKSAFENSAFKLTGMGINIRQWLKEHADKYGWLNTGERGSHEWSKKDFLEQMKNLVEANNKYQAISLNHQLQNELSPLITINTYDNQAADYQIHMDYLFQKFLKKTMKGDYVEDIVQNLSFSEIIFILERKKSITDFGSRRNNYLRAAWPINGRFETYYFENYGEFKKLKAKISKQVFSDQVQGMVACRGNVEGVVKIIKVAKDLDNFESGQIMVAEKTQPKYVMAMAKAAAIVTDIGGITSHAAIISREFGIPCIVGTNNATKVLKNGDFVVVDAILGTVQKK</sequence>
<feature type="domain" description="PEP-utilising enzyme mobile" evidence="4">
    <location>
        <begin position="384"/>
        <end position="453"/>
    </location>
</feature>
<comment type="similarity">
    <text evidence="1">Belongs to the PEP-utilizing enzyme family.</text>
</comment>
<dbReference type="Pfam" id="PF00391">
    <property type="entry name" value="PEP-utilizers"/>
    <property type="match status" value="1"/>
</dbReference>
<dbReference type="GO" id="GO:0008986">
    <property type="term" value="F:pyruvate, water dikinase activity"/>
    <property type="evidence" value="ECO:0007669"/>
    <property type="project" value="InterPro"/>
</dbReference>
<name>A0A0G1RHS3_9BACT</name>
<comment type="caution">
    <text evidence="5">The sequence shown here is derived from an EMBL/GenBank/DDBJ whole genome shotgun (WGS) entry which is preliminary data.</text>
</comment>
<keyword evidence="5" id="KW-0670">Pyruvate</keyword>
<organism evidence="5 6">
    <name type="scientific">Candidatus Amesbacteria bacterium GW2011_GWA2_47_11</name>
    <dbReference type="NCBI Taxonomy" id="1618357"/>
    <lineage>
        <taxon>Bacteria</taxon>
        <taxon>Candidatus Amesiibacteriota</taxon>
    </lineage>
</organism>
<keyword evidence="2" id="KW-0547">Nucleotide-binding</keyword>
<dbReference type="InterPro" id="IPR036637">
    <property type="entry name" value="Phosphohistidine_dom_sf"/>
</dbReference>
<dbReference type="PROSITE" id="PS00370">
    <property type="entry name" value="PEP_ENZYMES_PHOS_SITE"/>
    <property type="match status" value="1"/>
</dbReference>
<keyword evidence="3" id="KW-0067">ATP-binding</keyword>
<gene>
    <name evidence="5" type="ORF">UX78_C0002G0034</name>
</gene>
<evidence type="ECO:0000259" key="4">
    <source>
        <dbReference type="Pfam" id="PF00391"/>
    </source>
</evidence>
<dbReference type="Gene3D" id="3.50.30.10">
    <property type="entry name" value="Phosphohistidine domain"/>
    <property type="match status" value="1"/>
</dbReference>
<protein>
    <submittedName>
        <fullName evidence="5">Phosphoenolpyruvate synthase</fullName>
    </submittedName>
</protein>
<evidence type="ECO:0000256" key="3">
    <source>
        <dbReference type="ARBA" id="ARBA00022840"/>
    </source>
</evidence>
<dbReference type="PANTHER" id="PTHR43030:SF1">
    <property type="entry name" value="PHOSPHOENOLPYRUVATE SYNTHASE"/>
    <property type="match status" value="1"/>
</dbReference>
<dbReference type="InterPro" id="IPR006319">
    <property type="entry name" value="PEP_synth"/>
</dbReference>
<dbReference type="GO" id="GO:0005524">
    <property type="term" value="F:ATP binding"/>
    <property type="evidence" value="ECO:0007669"/>
    <property type="project" value="UniProtKB-KW"/>
</dbReference>
<dbReference type="AlphaFoldDB" id="A0A0G1RHS3"/>
<evidence type="ECO:0000313" key="5">
    <source>
        <dbReference type="EMBL" id="KKU56854.1"/>
    </source>
</evidence>
<dbReference type="PANTHER" id="PTHR43030">
    <property type="entry name" value="PHOSPHOENOLPYRUVATE SYNTHASE"/>
    <property type="match status" value="1"/>
</dbReference>
<dbReference type="EMBL" id="LCNM01000002">
    <property type="protein sequence ID" value="KKU56854.1"/>
    <property type="molecule type" value="Genomic_DNA"/>
</dbReference>
<evidence type="ECO:0000256" key="2">
    <source>
        <dbReference type="ARBA" id="ARBA00022741"/>
    </source>
</evidence>
<dbReference type="InterPro" id="IPR008279">
    <property type="entry name" value="PEP-util_enz_mobile_dom"/>
</dbReference>
<reference evidence="5 6" key="1">
    <citation type="journal article" date="2015" name="Nature">
        <title>rRNA introns, odd ribosomes, and small enigmatic genomes across a large radiation of phyla.</title>
        <authorList>
            <person name="Brown C.T."/>
            <person name="Hug L.A."/>
            <person name="Thomas B.C."/>
            <person name="Sharon I."/>
            <person name="Castelle C.J."/>
            <person name="Singh A."/>
            <person name="Wilkins M.J."/>
            <person name="Williams K.H."/>
            <person name="Banfield J.F."/>
        </authorList>
    </citation>
    <scope>NUCLEOTIDE SEQUENCE [LARGE SCALE GENOMIC DNA]</scope>
</reference>
<dbReference type="SUPFAM" id="SSF52009">
    <property type="entry name" value="Phosphohistidine domain"/>
    <property type="match status" value="1"/>
</dbReference>
<evidence type="ECO:0000313" key="6">
    <source>
        <dbReference type="Proteomes" id="UP000034607"/>
    </source>
</evidence>
<dbReference type="Proteomes" id="UP000034607">
    <property type="component" value="Unassembled WGS sequence"/>
</dbReference>
<evidence type="ECO:0000256" key="1">
    <source>
        <dbReference type="ARBA" id="ARBA00007837"/>
    </source>
</evidence>